<sequence>MGKPAAVPGNLTFDDTANSTVSTTIGPLHQLPHDGYSTAGAFEASTRVSREGTTVFHSSSLPSSPSTVTPGTESLPVLAPVVAQDLGFTSYPLAPLASRPENAPSSCPPEWKSQDLVSQLRPEPQVKVCVLCTGDPDVPVLLDTALILQSLARFRNIDPNHIIIRTSQLIDVALDKFFDPTDVSEGAILILIVSCHGFQGYGGNVLLQFKTQHGATVDSRLLQAKIMALPKHCTLEVIVDTCRAENVIPGLQRIFTMDPSAPCSMPAGSVDYIAAHSPPSGSRPNTMVSLSWTSCDAKPSALFPIGLPKYASSLFEQAQPKYKARVIVWAASTGSGNSFTEEHFPDKPGLYSIMIGAIFRQLGSNGPGISRRSIWENLLGVVEQHNSVRSKRDLRKSPEIQIKLKNRTQRAILLTSVDNPDHVLNGTMFQPV</sequence>
<evidence type="ECO:0000313" key="1">
    <source>
        <dbReference type="EMBL" id="CUA74488.1"/>
    </source>
</evidence>
<keyword evidence="2" id="KW-1185">Reference proteome</keyword>
<organism evidence="1 2">
    <name type="scientific">Rhizoctonia solani</name>
    <dbReference type="NCBI Taxonomy" id="456999"/>
    <lineage>
        <taxon>Eukaryota</taxon>
        <taxon>Fungi</taxon>
        <taxon>Dikarya</taxon>
        <taxon>Basidiomycota</taxon>
        <taxon>Agaricomycotina</taxon>
        <taxon>Agaricomycetes</taxon>
        <taxon>Cantharellales</taxon>
        <taxon>Ceratobasidiaceae</taxon>
        <taxon>Rhizoctonia</taxon>
    </lineage>
</organism>
<dbReference type="AlphaFoldDB" id="A0A0K6G7A6"/>
<gene>
    <name evidence="1" type="ORF">RSOLAG22IIIB_11243</name>
</gene>
<dbReference type="Proteomes" id="UP000044841">
    <property type="component" value="Unassembled WGS sequence"/>
</dbReference>
<reference evidence="1 2" key="1">
    <citation type="submission" date="2015-07" db="EMBL/GenBank/DDBJ databases">
        <authorList>
            <person name="Noorani M."/>
        </authorList>
    </citation>
    <scope>NUCLEOTIDE SEQUENCE [LARGE SCALE GENOMIC DNA]</scope>
    <source>
        <strain evidence="1">BBA 69670</strain>
    </source>
</reference>
<evidence type="ECO:0000313" key="2">
    <source>
        <dbReference type="Proteomes" id="UP000044841"/>
    </source>
</evidence>
<proteinExistence type="predicted"/>
<dbReference type="EMBL" id="CYGV01001448">
    <property type="protein sequence ID" value="CUA74488.1"/>
    <property type="molecule type" value="Genomic_DNA"/>
</dbReference>
<name>A0A0K6G7A6_9AGAM</name>
<accession>A0A0K6G7A6</accession>
<protein>
    <submittedName>
        <fullName evidence="1">Uncharacterized protein</fullName>
    </submittedName>
</protein>